<dbReference type="InterPro" id="IPR000504">
    <property type="entry name" value="RRM_dom"/>
</dbReference>
<protein>
    <recommendedName>
        <fullName evidence="3">Galectin</fullName>
    </recommendedName>
</protein>
<evidence type="ECO:0000256" key="4">
    <source>
        <dbReference type="SAM" id="MobiDB-lite"/>
    </source>
</evidence>
<dbReference type="PROSITE" id="PS50102">
    <property type="entry name" value="RRM"/>
    <property type="match status" value="1"/>
</dbReference>
<dbReference type="Pfam" id="PF00337">
    <property type="entry name" value="Gal-bind_lectin"/>
    <property type="match status" value="1"/>
</dbReference>
<evidence type="ECO:0000256" key="2">
    <source>
        <dbReference type="PROSITE-ProRule" id="PRU00176"/>
    </source>
</evidence>
<organism evidence="7 8">
    <name type="scientific">Phytophthora palmivora</name>
    <dbReference type="NCBI Taxonomy" id="4796"/>
    <lineage>
        <taxon>Eukaryota</taxon>
        <taxon>Sar</taxon>
        <taxon>Stramenopiles</taxon>
        <taxon>Oomycota</taxon>
        <taxon>Peronosporomycetes</taxon>
        <taxon>Peronosporales</taxon>
        <taxon>Peronosporaceae</taxon>
        <taxon>Phytophthora</taxon>
    </lineage>
</organism>
<dbReference type="InterPro" id="IPR050502">
    <property type="entry name" value="Euk_RNA-bind_prot"/>
</dbReference>
<accession>A0A2P4XGK3</accession>
<dbReference type="Pfam" id="PF00076">
    <property type="entry name" value="RRM_1"/>
    <property type="match status" value="1"/>
</dbReference>
<name>A0A2P4XGK3_9STRA</name>
<proteinExistence type="predicted"/>
<dbReference type="PANTHER" id="PTHR48025">
    <property type="entry name" value="OS02G0815200 PROTEIN"/>
    <property type="match status" value="1"/>
</dbReference>
<feature type="domain" description="RRM" evidence="5">
    <location>
        <begin position="436"/>
        <end position="506"/>
    </location>
</feature>
<dbReference type="GO" id="GO:0003729">
    <property type="term" value="F:mRNA binding"/>
    <property type="evidence" value="ECO:0007669"/>
    <property type="project" value="TreeGrafter"/>
</dbReference>
<feature type="region of interest" description="Disordered" evidence="4">
    <location>
        <begin position="51"/>
        <end position="149"/>
    </location>
</feature>
<dbReference type="GO" id="GO:0030246">
    <property type="term" value="F:carbohydrate binding"/>
    <property type="evidence" value="ECO:0007669"/>
    <property type="project" value="UniProtKB-UniRule"/>
</dbReference>
<dbReference type="PANTHER" id="PTHR48025:SF1">
    <property type="entry name" value="RRM DOMAIN-CONTAINING PROTEIN"/>
    <property type="match status" value="1"/>
</dbReference>
<dbReference type="OrthoDB" id="439808at2759"/>
<dbReference type="InterPro" id="IPR013320">
    <property type="entry name" value="ConA-like_dom_sf"/>
</dbReference>
<dbReference type="InterPro" id="IPR001079">
    <property type="entry name" value="Galectin_CRD"/>
</dbReference>
<evidence type="ECO:0000313" key="8">
    <source>
        <dbReference type="Proteomes" id="UP000237271"/>
    </source>
</evidence>
<feature type="region of interest" description="Disordered" evidence="4">
    <location>
        <begin position="399"/>
        <end position="431"/>
    </location>
</feature>
<dbReference type="SUPFAM" id="SSF49899">
    <property type="entry name" value="Concanavalin A-like lectins/glucanases"/>
    <property type="match status" value="1"/>
</dbReference>
<feature type="region of interest" description="Disordered" evidence="4">
    <location>
        <begin position="181"/>
        <end position="212"/>
    </location>
</feature>
<keyword evidence="3" id="KW-0430">Lectin</keyword>
<dbReference type="AlphaFoldDB" id="A0A2P4XGK3"/>
<evidence type="ECO:0000256" key="3">
    <source>
        <dbReference type="RuleBase" id="RU102079"/>
    </source>
</evidence>
<dbReference type="Gene3D" id="2.60.120.200">
    <property type="match status" value="1"/>
</dbReference>
<reference evidence="7 8" key="1">
    <citation type="journal article" date="2017" name="Genome Biol. Evol.">
        <title>Phytophthora megakarya and P. palmivora, closely related causal agents of cacao black pod rot, underwent increases in genome sizes and gene numbers by different mechanisms.</title>
        <authorList>
            <person name="Ali S.S."/>
            <person name="Shao J."/>
            <person name="Lary D.J."/>
            <person name="Kronmiller B."/>
            <person name="Shen D."/>
            <person name="Strem M.D."/>
            <person name="Amoako-Attah I."/>
            <person name="Akrofi A.Y."/>
            <person name="Begoude B.A."/>
            <person name="Ten Hoopen G.M."/>
            <person name="Coulibaly K."/>
            <person name="Kebe B.I."/>
            <person name="Melnick R.L."/>
            <person name="Guiltinan M.J."/>
            <person name="Tyler B.M."/>
            <person name="Meinhardt L.W."/>
            <person name="Bailey B.A."/>
        </authorList>
    </citation>
    <scope>NUCLEOTIDE SEQUENCE [LARGE SCALE GENOMIC DNA]</scope>
    <source>
        <strain evidence="8">sbr112.9</strain>
    </source>
</reference>
<dbReference type="InterPro" id="IPR012677">
    <property type="entry name" value="Nucleotide-bd_a/b_plait_sf"/>
</dbReference>
<dbReference type="Proteomes" id="UP000237271">
    <property type="component" value="Unassembled WGS sequence"/>
</dbReference>
<dbReference type="EMBL" id="NCKW01011063">
    <property type="protein sequence ID" value="POM64673.1"/>
    <property type="molecule type" value="Genomic_DNA"/>
</dbReference>
<dbReference type="SMART" id="SM00276">
    <property type="entry name" value="GLECT"/>
    <property type="match status" value="1"/>
</dbReference>
<dbReference type="InterPro" id="IPR035979">
    <property type="entry name" value="RBD_domain_sf"/>
</dbReference>
<dbReference type="FunFam" id="2.60.120.200:FF:000255">
    <property type="entry name" value="Galectin"/>
    <property type="match status" value="1"/>
</dbReference>
<evidence type="ECO:0000313" key="7">
    <source>
        <dbReference type="EMBL" id="POM64673.1"/>
    </source>
</evidence>
<feature type="compositionally biased region" description="Low complexity" evidence="4">
    <location>
        <begin position="51"/>
        <end position="62"/>
    </location>
</feature>
<dbReference type="PROSITE" id="PS51304">
    <property type="entry name" value="GALECTIN"/>
    <property type="match status" value="1"/>
</dbReference>
<feature type="domain" description="Galectin" evidence="6">
    <location>
        <begin position="244"/>
        <end position="386"/>
    </location>
</feature>
<dbReference type="SMART" id="SM00360">
    <property type="entry name" value="RRM"/>
    <property type="match status" value="1"/>
</dbReference>
<dbReference type="SMART" id="SM00908">
    <property type="entry name" value="Gal-bind_lectin"/>
    <property type="match status" value="1"/>
</dbReference>
<keyword evidence="8" id="KW-1185">Reference proteome</keyword>
<gene>
    <name evidence="7" type="ORF">PHPALM_19754</name>
</gene>
<evidence type="ECO:0000256" key="1">
    <source>
        <dbReference type="ARBA" id="ARBA00022884"/>
    </source>
</evidence>
<sequence length="508" mass="54289">MAKDEVAVEVAKDDELNELQQHLQLEAFEGKYLTSQEILLLQLFQSAADAASSAGANGSSSDLSVSAPSGAMASPKAAGGTPLSRKTSLSSMGKIAAGGGTPPSATTPKRQISSDRARVQSFLAQRSSGTGVSSSNGPGGSTSTGPKPAMSAVERAKLLMAKKAGGARTASSTAVKRTNPLTDILRGGSGSVVGGVHSVKRPRSTKSDKPGEIKIQGGRTSIQLPLESFLRSEDWDSATGTPLDLVLPEVAFATNNTLIIHATLPPRSSRCCFNVSTQTSMLSGAPYPGTVLYHFNPRRQRGGHIIQNSNIDGRWGCSQPLPRFPLTFGEPFTLRLTVVPTGFLVFIEEIFQDEFKHRVPIREGENLVLTVPTRDENGNPEGVIVHSVWWGHAEVPPNLDTRRRGSNGGYRGGDRGGYRGGHSGRGGDRFPAPHPYEVYVGNLPQGTSREELSFLFQYLGYETVRITARGFGFVTLRSAEDMNRAVEDLDGKEFNGMKLRVSCALPPK</sequence>
<comment type="caution">
    <text evidence="7">The sequence shown here is derived from an EMBL/GenBank/DDBJ whole genome shotgun (WGS) entry which is preliminary data.</text>
</comment>
<evidence type="ECO:0000259" key="6">
    <source>
        <dbReference type="PROSITE" id="PS51304"/>
    </source>
</evidence>
<evidence type="ECO:0000259" key="5">
    <source>
        <dbReference type="PROSITE" id="PS50102"/>
    </source>
</evidence>
<keyword evidence="1 2" id="KW-0694">RNA-binding</keyword>
<dbReference type="Gene3D" id="3.30.70.330">
    <property type="match status" value="1"/>
</dbReference>
<dbReference type="FunFam" id="3.30.70.330:FF:000833">
    <property type="entry name" value="Galectin"/>
    <property type="match status" value="1"/>
</dbReference>
<dbReference type="SUPFAM" id="SSF54928">
    <property type="entry name" value="RNA-binding domain, RBD"/>
    <property type="match status" value="1"/>
</dbReference>
<feature type="compositionally biased region" description="Low complexity" evidence="4">
    <location>
        <begin position="127"/>
        <end position="136"/>
    </location>
</feature>